<proteinExistence type="predicted"/>
<accession>A0A644X6X7</accession>
<comment type="caution">
    <text evidence="1">The sequence shown here is derived from an EMBL/GenBank/DDBJ whole genome shotgun (WGS) entry which is preliminary data.</text>
</comment>
<name>A0A644X6X7_9ZZZZ</name>
<evidence type="ECO:0000313" key="1">
    <source>
        <dbReference type="EMBL" id="MPM10053.1"/>
    </source>
</evidence>
<sequence>MAQLTYAQRNRLVQRDRQLVRFSRHELIVGEPHPYALGTIFGGDLEPYAVIATRQDAEIRAVIDLLIGGRLFHEAA</sequence>
<reference evidence="1" key="1">
    <citation type="submission" date="2019-08" db="EMBL/GenBank/DDBJ databases">
        <authorList>
            <person name="Kucharzyk K."/>
            <person name="Murdoch R.W."/>
            <person name="Higgins S."/>
            <person name="Loffler F."/>
        </authorList>
    </citation>
    <scope>NUCLEOTIDE SEQUENCE</scope>
</reference>
<organism evidence="1">
    <name type="scientific">bioreactor metagenome</name>
    <dbReference type="NCBI Taxonomy" id="1076179"/>
    <lineage>
        <taxon>unclassified sequences</taxon>
        <taxon>metagenomes</taxon>
        <taxon>ecological metagenomes</taxon>
    </lineage>
</organism>
<protein>
    <submittedName>
        <fullName evidence="1">Uncharacterized protein</fullName>
    </submittedName>
</protein>
<dbReference type="AlphaFoldDB" id="A0A644X6X7"/>
<dbReference type="EMBL" id="VSSQ01001644">
    <property type="protein sequence ID" value="MPM10053.1"/>
    <property type="molecule type" value="Genomic_DNA"/>
</dbReference>
<gene>
    <name evidence="1" type="ORF">SDC9_56377</name>
</gene>